<evidence type="ECO:0000256" key="1">
    <source>
        <dbReference type="ARBA" id="ARBA00009861"/>
    </source>
</evidence>
<comment type="caution">
    <text evidence="5">The sequence shown here is derived from an EMBL/GenBank/DDBJ whole genome shotgun (WGS) entry which is preliminary data.</text>
</comment>
<evidence type="ECO:0000256" key="3">
    <source>
        <dbReference type="ARBA" id="ARBA00023315"/>
    </source>
</evidence>
<keyword evidence="6" id="KW-1185">Reference proteome</keyword>
<dbReference type="GO" id="GO:0016747">
    <property type="term" value="F:acyltransferase activity, transferring groups other than amino-acyl groups"/>
    <property type="evidence" value="ECO:0007669"/>
    <property type="project" value="TreeGrafter"/>
</dbReference>
<accession>A0A7J0EQM2</accession>
<dbReference type="EMBL" id="BJWL01000006">
    <property type="protein sequence ID" value="GFY88781.1"/>
    <property type="molecule type" value="Genomic_DNA"/>
</dbReference>
<name>A0A7J0EQM2_9ERIC</name>
<dbReference type="OrthoDB" id="671439at2759"/>
<proteinExistence type="inferred from homology"/>
<feature type="coiled-coil region" evidence="4">
    <location>
        <begin position="194"/>
        <end position="221"/>
    </location>
</feature>
<keyword evidence="3" id="KW-0012">Acyltransferase</keyword>
<sequence>MVTLKASHEVKPARKTPSGTKILKDSLSKALVVFYPLAGRLRWIDQGRLELDCNSMGALFVEAESEAKIDDFEDFRPAPEIRALIPSVDYNKPIHESPILLVQLTKFSFGGISVGLVHKSPTGISHVLVDGRATGHFISEWTRIARGEQIEHIPFLDRTKLRPEQSWAPSFDQPEFKPPPLLIGHSSNLEERKKETTIAMLKLSKNQIQELKKKANSTSSTFTRYKVAAAHVWRCACKARRHKSEQVTNMKFAVDFRNRVKPPLPKGYFGNAILPTVAIATSRELVSKPLAYASSKIRQAKEKITHEYIRSSLAFLKNESNLSRFRYFHIAGYTQGIFYGNPSIAITSWSTLSLFGINFGWGKEVFFGPGTLGYDGKTFILPNSIEDGSLVVALRLQVAHMDTFKKFFYEDIFENNGLLKSNL</sequence>
<evidence type="ECO:0008006" key="7">
    <source>
        <dbReference type="Google" id="ProtNLM"/>
    </source>
</evidence>
<evidence type="ECO:0000256" key="4">
    <source>
        <dbReference type="SAM" id="Coils"/>
    </source>
</evidence>
<dbReference type="InterPro" id="IPR023213">
    <property type="entry name" value="CAT-like_dom_sf"/>
</dbReference>
<dbReference type="Proteomes" id="UP000585474">
    <property type="component" value="Unassembled WGS sequence"/>
</dbReference>
<evidence type="ECO:0000256" key="2">
    <source>
        <dbReference type="ARBA" id="ARBA00022679"/>
    </source>
</evidence>
<evidence type="ECO:0000313" key="6">
    <source>
        <dbReference type="Proteomes" id="UP000585474"/>
    </source>
</evidence>
<organism evidence="5 6">
    <name type="scientific">Actinidia rufa</name>
    <dbReference type="NCBI Taxonomy" id="165716"/>
    <lineage>
        <taxon>Eukaryota</taxon>
        <taxon>Viridiplantae</taxon>
        <taxon>Streptophyta</taxon>
        <taxon>Embryophyta</taxon>
        <taxon>Tracheophyta</taxon>
        <taxon>Spermatophyta</taxon>
        <taxon>Magnoliopsida</taxon>
        <taxon>eudicotyledons</taxon>
        <taxon>Gunneridae</taxon>
        <taxon>Pentapetalae</taxon>
        <taxon>asterids</taxon>
        <taxon>Ericales</taxon>
        <taxon>Actinidiaceae</taxon>
        <taxon>Actinidia</taxon>
    </lineage>
</organism>
<evidence type="ECO:0000313" key="5">
    <source>
        <dbReference type="EMBL" id="GFY88781.1"/>
    </source>
</evidence>
<dbReference type="PANTHER" id="PTHR31642:SF324">
    <property type="entry name" value="SPERMIDINE HYDROXYCINNAMOYL TRANSFERASE"/>
    <property type="match status" value="1"/>
</dbReference>
<dbReference type="FunFam" id="3.30.559.10:FF:000008">
    <property type="entry name" value="Tryptamine hydroxycinnamoyl transferase"/>
    <property type="match status" value="1"/>
</dbReference>
<dbReference type="InterPro" id="IPR050317">
    <property type="entry name" value="Plant_Fungal_Acyltransferase"/>
</dbReference>
<dbReference type="PANTHER" id="PTHR31642">
    <property type="entry name" value="TRICHOTHECENE 3-O-ACETYLTRANSFERASE"/>
    <property type="match status" value="1"/>
</dbReference>
<reference evidence="5 6" key="1">
    <citation type="submission" date="2019-07" db="EMBL/GenBank/DDBJ databases">
        <title>De Novo Assembly of kiwifruit Actinidia rufa.</title>
        <authorList>
            <person name="Sugita-Konishi S."/>
            <person name="Sato K."/>
            <person name="Mori E."/>
            <person name="Abe Y."/>
            <person name="Kisaki G."/>
            <person name="Hamano K."/>
            <person name="Suezawa K."/>
            <person name="Otani M."/>
            <person name="Fukuda T."/>
            <person name="Manabe T."/>
            <person name="Gomi K."/>
            <person name="Tabuchi M."/>
            <person name="Akimitsu K."/>
            <person name="Kataoka I."/>
        </authorList>
    </citation>
    <scope>NUCLEOTIDE SEQUENCE [LARGE SCALE GENOMIC DNA]</scope>
    <source>
        <strain evidence="6">cv. Fuchu</strain>
    </source>
</reference>
<gene>
    <name evidence="5" type="ORF">Acr_06g0007210</name>
</gene>
<dbReference type="Gene3D" id="3.30.559.10">
    <property type="entry name" value="Chloramphenicol acetyltransferase-like domain"/>
    <property type="match status" value="2"/>
</dbReference>
<dbReference type="Pfam" id="PF02458">
    <property type="entry name" value="Transferase"/>
    <property type="match status" value="1"/>
</dbReference>
<comment type="similarity">
    <text evidence="1">Belongs to the plant acyltransferase family.</text>
</comment>
<keyword evidence="2" id="KW-0808">Transferase</keyword>
<protein>
    <recommendedName>
        <fullName evidence="7">Spermidine hydroxycinnamoyl transferase</fullName>
    </recommendedName>
</protein>
<keyword evidence="4" id="KW-0175">Coiled coil</keyword>
<dbReference type="AlphaFoldDB" id="A0A7J0EQM2"/>